<keyword evidence="2 5" id="KW-0812">Transmembrane</keyword>
<evidence type="ECO:0000256" key="3">
    <source>
        <dbReference type="ARBA" id="ARBA00022989"/>
    </source>
</evidence>
<dbReference type="Proteomes" id="UP001447188">
    <property type="component" value="Unassembled WGS sequence"/>
</dbReference>
<evidence type="ECO:0000256" key="1">
    <source>
        <dbReference type="ARBA" id="ARBA00004127"/>
    </source>
</evidence>
<proteinExistence type="predicted"/>
<gene>
    <name evidence="7" type="ORF">Q9L58_008174</name>
</gene>
<feature type="transmembrane region" description="Helical" evidence="5">
    <location>
        <begin position="143"/>
        <end position="163"/>
    </location>
</feature>
<dbReference type="Pfam" id="PF10277">
    <property type="entry name" value="Frag1"/>
    <property type="match status" value="1"/>
</dbReference>
<feature type="domain" description="CWH43-like N-terminal" evidence="6">
    <location>
        <begin position="63"/>
        <end position="191"/>
    </location>
</feature>
<accession>A0ABR3GAJ5</accession>
<evidence type="ECO:0000256" key="2">
    <source>
        <dbReference type="ARBA" id="ARBA00022692"/>
    </source>
</evidence>
<evidence type="ECO:0000313" key="7">
    <source>
        <dbReference type="EMBL" id="KAL0632945.1"/>
    </source>
</evidence>
<evidence type="ECO:0000313" key="8">
    <source>
        <dbReference type="Proteomes" id="UP001447188"/>
    </source>
</evidence>
<keyword evidence="3 5" id="KW-1133">Transmembrane helix</keyword>
<evidence type="ECO:0000259" key="6">
    <source>
        <dbReference type="Pfam" id="PF10277"/>
    </source>
</evidence>
<reference evidence="7 8" key="1">
    <citation type="submission" date="2024-02" db="EMBL/GenBank/DDBJ databases">
        <title>Discinaceae phylogenomics.</title>
        <authorList>
            <person name="Dirks A.C."/>
            <person name="James T.Y."/>
        </authorList>
    </citation>
    <scope>NUCLEOTIDE SEQUENCE [LARGE SCALE GENOMIC DNA]</scope>
    <source>
        <strain evidence="7 8">ACD0624</strain>
    </source>
</reference>
<comment type="subcellular location">
    <subcellularLocation>
        <location evidence="1">Endomembrane system</location>
        <topology evidence="1">Multi-pass membrane protein</topology>
    </subcellularLocation>
</comment>
<dbReference type="PANTHER" id="PTHR21324">
    <property type="entry name" value="FASTING-INDUCIBLE INTEGRAL MEMBRANE PROTEIN TM6P1-RELATED"/>
    <property type="match status" value="1"/>
</dbReference>
<dbReference type="PANTHER" id="PTHR21324:SF2">
    <property type="entry name" value="EG:22E5.9 PROTEIN"/>
    <property type="match status" value="1"/>
</dbReference>
<feature type="transmembrane region" description="Helical" evidence="5">
    <location>
        <begin position="102"/>
        <end position="122"/>
    </location>
</feature>
<dbReference type="InterPro" id="IPR050911">
    <property type="entry name" value="DRAM/TMEM150_Autophagy_Mod"/>
</dbReference>
<dbReference type="EMBL" id="JBBBZM010000143">
    <property type="protein sequence ID" value="KAL0632945.1"/>
    <property type="molecule type" value="Genomic_DNA"/>
</dbReference>
<feature type="transmembrane region" description="Helical" evidence="5">
    <location>
        <begin position="169"/>
        <end position="187"/>
    </location>
</feature>
<feature type="transmembrane region" description="Helical" evidence="5">
    <location>
        <begin position="69"/>
        <end position="90"/>
    </location>
</feature>
<feature type="transmembrane region" description="Helical" evidence="5">
    <location>
        <begin position="29"/>
        <end position="48"/>
    </location>
</feature>
<dbReference type="InterPro" id="IPR019402">
    <property type="entry name" value="CWH43_N"/>
</dbReference>
<evidence type="ECO:0000256" key="5">
    <source>
        <dbReference type="SAM" id="Phobius"/>
    </source>
</evidence>
<evidence type="ECO:0000256" key="4">
    <source>
        <dbReference type="ARBA" id="ARBA00023136"/>
    </source>
</evidence>
<sequence length="217" mass="24706">MTADQPIDDDSLQGITRKETRLERVQRHFPYWILPLISATVWFGRNVMGDDDFLLDRNHALVHSLEKGLDWASIVSGAAGAAGLVLLAVFDTDRHPTLHSTFLFIFMLGIVCSALFTTLEYRRLGKAFIERTFLKLSYRFKQAVVVLEVSLSIAFGATMLLAINDPAAILEWLISFIFTLYVFSFFFDLGPKARTREELQARREMIERQRAADGQQV</sequence>
<protein>
    <recommendedName>
        <fullName evidence="6">CWH43-like N-terminal domain-containing protein</fullName>
    </recommendedName>
</protein>
<name>A0ABR3GAJ5_9PEZI</name>
<organism evidence="7 8">
    <name type="scientific">Discina gigas</name>
    <dbReference type="NCBI Taxonomy" id="1032678"/>
    <lineage>
        <taxon>Eukaryota</taxon>
        <taxon>Fungi</taxon>
        <taxon>Dikarya</taxon>
        <taxon>Ascomycota</taxon>
        <taxon>Pezizomycotina</taxon>
        <taxon>Pezizomycetes</taxon>
        <taxon>Pezizales</taxon>
        <taxon>Discinaceae</taxon>
        <taxon>Discina</taxon>
    </lineage>
</organism>
<comment type="caution">
    <text evidence="7">The sequence shown here is derived from an EMBL/GenBank/DDBJ whole genome shotgun (WGS) entry which is preliminary data.</text>
</comment>
<keyword evidence="4 5" id="KW-0472">Membrane</keyword>
<keyword evidence="8" id="KW-1185">Reference proteome</keyword>